<evidence type="ECO:0000259" key="4">
    <source>
        <dbReference type="PROSITE" id="PS50110"/>
    </source>
</evidence>
<reference evidence="5" key="1">
    <citation type="journal article" date="2014" name="Int. J. Syst. Evol. Microbiol.">
        <title>Complete genome sequence of Corynebacterium casei LMG S-19264T (=DSM 44701T), isolated from a smear-ripened cheese.</title>
        <authorList>
            <consortium name="US DOE Joint Genome Institute (JGI-PGF)"/>
            <person name="Walter F."/>
            <person name="Albersmeier A."/>
            <person name="Kalinowski J."/>
            <person name="Ruckert C."/>
        </authorList>
    </citation>
    <scope>NUCLEOTIDE SEQUENCE</scope>
    <source>
        <strain evidence="5">CGMCC 1.15966</strain>
    </source>
</reference>
<dbReference type="SUPFAM" id="SSF52172">
    <property type="entry name" value="CheY-like"/>
    <property type="match status" value="1"/>
</dbReference>
<gene>
    <name evidence="5" type="ORF">GCM10011516_07370</name>
</gene>
<dbReference type="CDD" id="cd17546">
    <property type="entry name" value="REC_hyHK_CKI1_RcsC-like"/>
    <property type="match status" value="1"/>
</dbReference>
<organism evidence="5 6">
    <name type="scientific">Sphingobacterium cellulitidis</name>
    <dbReference type="NCBI Taxonomy" id="1768011"/>
    <lineage>
        <taxon>Bacteria</taxon>
        <taxon>Pseudomonadati</taxon>
        <taxon>Bacteroidota</taxon>
        <taxon>Sphingobacteriia</taxon>
        <taxon>Sphingobacteriales</taxon>
        <taxon>Sphingobacteriaceae</taxon>
        <taxon>Sphingobacterium</taxon>
    </lineage>
</organism>
<dbReference type="Pfam" id="PF00072">
    <property type="entry name" value="Response_reg"/>
    <property type="match status" value="1"/>
</dbReference>
<evidence type="ECO:0000313" key="6">
    <source>
        <dbReference type="Proteomes" id="UP000614460"/>
    </source>
</evidence>
<dbReference type="AlphaFoldDB" id="A0A8H9KSM1"/>
<dbReference type="Gene3D" id="3.40.50.2300">
    <property type="match status" value="1"/>
</dbReference>
<dbReference type="RefSeq" id="WP_094258386.1">
    <property type="nucleotide sequence ID" value="NZ_BMKM01000001.1"/>
</dbReference>
<evidence type="ECO:0000256" key="1">
    <source>
        <dbReference type="ARBA" id="ARBA00022553"/>
    </source>
</evidence>
<proteinExistence type="predicted"/>
<dbReference type="InterPro" id="IPR011006">
    <property type="entry name" value="CheY-like_superfamily"/>
</dbReference>
<dbReference type="PANTHER" id="PTHR45339">
    <property type="entry name" value="HYBRID SIGNAL TRANSDUCTION HISTIDINE KINASE J"/>
    <property type="match status" value="1"/>
</dbReference>
<dbReference type="SMART" id="SM00448">
    <property type="entry name" value="REC"/>
    <property type="match status" value="1"/>
</dbReference>
<dbReference type="EMBL" id="BMKM01000001">
    <property type="protein sequence ID" value="GGE12112.1"/>
    <property type="molecule type" value="Genomic_DNA"/>
</dbReference>
<comment type="caution">
    <text evidence="5">The sequence shown here is derived from an EMBL/GenBank/DDBJ whole genome shotgun (WGS) entry which is preliminary data.</text>
</comment>
<name>A0A8H9KSM1_9SPHI</name>
<feature type="modified residue" description="4-aspartylphosphate" evidence="3">
    <location>
        <position position="52"/>
    </location>
</feature>
<feature type="domain" description="Response regulatory" evidence="4">
    <location>
        <begin position="2"/>
        <end position="119"/>
    </location>
</feature>
<dbReference type="Proteomes" id="UP000614460">
    <property type="component" value="Unassembled WGS sequence"/>
</dbReference>
<keyword evidence="2" id="KW-0902">Two-component regulatory system</keyword>
<dbReference type="PROSITE" id="PS50110">
    <property type="entry name" value="RESPONSE_REGULATORY"/>
    <property type="match status" value="1"/>
</dbReference>
<dbReference type="PANTHER" id="PTHR45339:SF1">
    <property type="entry name" value="HYBRID SIGNAL TRANSDUCTION HISTIDINE KINASE J"/>
    <property type="match status" value="1"/>
</dbReference>
<dbReference type="GO" id="GO:0000160">
    <property type="term" value="P:phosphorelay signal transduction system"/>
    <property type="evidence" value="ECO:0007669"/>
    <property type="project" value="UniProtKB-KW"/>
</dbReference>
<keyword evidence="6" id="KW-1185">Reference proteome</keyword>
<reference evidence="5" key="2">
    <citation type="submission" date="2020-09" db="EMBL/GenBank/DDBJ databases">
        <authorList>
            <person name="Sun Q."/>
            <person name="Zhou Y."/>
        </authorList>
    </citation>
    <scope>NUCLEOTIDE SEQUENCE</scope>
    <source>
        <strain evidence="5">CGMCC 1.15966</strain>
    </source>
</reference>
<evidence type="ECO:0000256" key="2">
    <source>
        <dbReference type="ARBA" id="ARBA00023012"/>
    </source>
</evidence>
<sequence>MSILIIDDDRRNIFALKTALRSRGYDAQGVITAQEGLDILEGGSGISVVLLDMMMPEFDGFQFLKHIRVSLGKDYPPVIAVTAKAMRGDRERCLSAGADGYVSKPVDIDLLLTEIRGLVKG</sequence>
<protein>
    <recommendedName>
        <fullName evidence="4">Response regulatory domain-containing protein</fullName>
    </recommendedName>
</protein>
<dbReference type="InterPro" id="IPR001789">
    <property type="entry name" value="Sig_transdc_resp-reg_receiver"/>
</dbReference>
<keyword evidence="1 3" id="KW-0597">Phosphoprotein</keyword>
<evidence type="ECO:0000256" key="3">
    <source>
        <dbReference type="PROSITE-ProRule" id="PRU00169"/>
    </source>
</evidence>
<evidence type="ECO:0000313" key="5">
    <source>
        <dbReference type="EMBL" id="GGE12112.1"/>
    </source>
</evidence>
<accession>A0A8H9KSM1</accession>